<comment type="caution">
    <text evidence="2">The sequence shown here is derived from an EMBL/GenBank/DDBJ whole genome shotgun (WGS) entry which is preliminary data.</text>
</comment>
<evidence type="ECO:0000313" key="3">
    <source>
        <dbReference type="Proteomes" id="UP000664122"/>
    </source>
</evidence>
<protein>
    <submittedName>
        <fullName evidence="2">DUF1127 domain-containing protein</fullName>
    </submittedName>
</protein>
<dbReference type="AlphaFoldDB" id="A0A939FZK7"/>
<reference evidence="2" key="1">
    <citation type="submission" date="2021-03" db="EMBL/GenBank/DDBJ databases">
        <title>Whole genome sequence of Jiella sp. CQZ9-1.</title>
        <authorList>
            <person name="Tuo L."/>
        </authorList>
    </citation>
    <scope>NUCLEOTIDE SEQUENCE</scope>
    <source>
        <strain evidence="2">CQZ9-1</strain>
    </source>
</reference>
<feature type="domain" description="YjiS-like" evidence="1">
    <location>
        <begin position="11"/>
        <end position="36"/>
    </location>
</feature>
<keyword evidence="3" id="KW-1185">Reference proteome</keyword>
<sequence>MVATSQAFSGRRKMRRDLLDLSDDRLRDIGITRDEALRAAERIAWRSDWT</sequence>
<accession>A0A939FZK7</accession>
<evidence type="ECO:0000259" key="1">
    <source>
        <dbReference type="Pfam" id="PF06568"/>
    </source>
</evidence>
<dbReference type="InterPro" id="IPR009506">
    <property type="entry name" value="YjiS-like"/>
</dbReference>
<name>A0A939FZK7_9HYPH</name>
<dbReference type="Pfam" id="PF06568">
    <property type="entry name" value="YjiS-like"/>
    <property type="match status" value="1"/>
</dbReference>
<organism evidence="2 3">
    <name type="scientific">Jiella flava</name>
    <dbReference type="NCBI Taxonomy" id="2816857"/>
    <lineage>
        <taxon>Bacteria</taxon>
        <taxon>Pseudomonadati</taxon>
        <taxon>Pseudomonadota</taxon>
        <taxon>Alphaproteobacteria</taxon>
        <taxon>Hyphomicrobiales</taxon>
        <taxon>Aurantimonadaceae</taxon>
        <taxon>Jiella</taxon>
    </lineage>
</organism>
<dbReference type="EMBL" id="JAFMPP010000013">
    <property type="protein sequence ID" value="MBO0663744.1"/>
    <property type="molecule type" value="Genomic_DNA"/>
</dbReference>
<proteinExistence type="predicted"/>
<gene>
    <name evidence="2" type="ORF">J1C48_14265</name>
</gene>
<dbReference type="Proteomes" id="UP000664122">
    <property type="component" value="Unassembled WGS sequence"/>
</dbReference>
<evidence type="ECO:0000313" key="2">
    <source>
        <dbReference type="EMBL" id="MBO0663744.1"/>
    </source>
</evidence>